<reference evidence="1 2" key="1">
    <citation type="journal article" date="2023" name="G3 (Bethesda)">
        <title>A chromosome-length genome assembly and annotation of blackberry (Rubus argutus, cv. 'Hillquist').</title>
        <authorList>
            <person name="Bruna T."/>
            <person name="Aryal R."/>
            <person name="Dudchenko O."/>
            <person name="Sargent D.J."/>
            <person name="Mead D."/>
            <person name="Buti M."/>
            <person name="Cavallini A."/>
            <person name="Hytonen T."/>
            <person name="Andres J."/>
            <person name="Pham M."/>
            <person name="Weisz D."/>
            <person name="Mascagni F."/>
            <person name="Usai G."/>
            <person name="Natali L."/>
            <person name="Bassil N."/>
            <person name="Fernandez G.E."/>
            <person name="Lomsadze A."/>
            <person name="Armour M."/>
            <person name="Olukolu B."/>
            <person name="Poorten T."/>
            <person name="Britton C."/>
            <person name="Davik J."/>
            <person name="Ashrafi H."/>
            <person name="Aiden E.L."/>
            <person name="Borodovsky M."/>
            <person name="Worthington M."/>
        </authorList>
    </citation>
    <scope>NUCLEOTIDE SEQUENCE [LARGE SCALE GENOMIC DNA]</scope>
    <source>
        <strain evidence="1">PI 553951</strain>
    </source>
</reference>
<dbReference type="AlphaFoldDB" id="A0AAW1YIQ0"/>
<sequence length="315" mass="35407">MMKRATIASFSPKPTKRYNVRSISMPTRSHPTTLRIEEELNKLKAWEATTTSSSSSNSSKADSICKGLSGLEDLYKCIEELLQLPLTQKALALHPNEKWMEELLDGSVKYLDVCGNTRDVILTVKESVRELESALRRRMVGDSSLEDNVNAYVSLRKKMKKEVVKCMAAMKQMDQKYEVFPMGLDNHLAAVVRVLREASLITSSIFQSLLLFLSTPVLKPRPSRWSLVSILVQKGVLACENYQHKSMNELENVDIAISNLFVNNASEDVVAEKIESAQRKLEILDGSIEGLENGLEGLFRLLIHTRVSLLNILSH</sequence>
<organism evidence="1 2">
    <name type="scientific">Rubus argutus</name>
    <name type="common">Southern blackberry</name>
    <dbReference type="NCBI Taxonomy" id="59490"/>
    <lineage>
        <taxon>Eukaryota</taxon>
        <taxon>Viridiplantae</taxon>
        <taxon>Streptophyta</taxon>
        <taxon>Embryophyta</taxon>
        <taxon>Tracheophyta</taxon>
        <taxon>Spermatophyta</taxon>
        <taxon>Magnoliopsida</taxon>
        <taxon>eudicotyledons</taxon>
        <taxon>Gunneridae</taxon>
        <taxon>Pentapetalae</taxon>
        <taxon>rosids</taxon>
        <taxon>fabids</taxon>
        <taxon>Rosales</taxon>
        <taxon>Rosaceae</taxon>
        <taxon>Rosoideae</taxon>
        <taxon>Rosoideae incertae sedis</taxon>
        <taxon>Rubus</taxon>
    </lineage>
</organism>
<comment type="caution">
    <text evidence="1">The sequence shown here is derived from an EMBL/GenBank/DDBJ whole genome shotgun (WGS) entry which is preliminary data.</text>
</comment>
<dbReference type="Pfam" id="PF03087">
    <property type="entry name" value="BPS1"/>
    <property type="match status" value="1"/>
</dbReference>
<dbReference type="PANTHER" id="PTHR33070">
    <property type="entry name" value="OS06G0725500 PROTEIN"/>
    <property type="match status" value="1"/>
</dbReference>
<accession>A0AAW1YIQ0</accession>
<dbReference type="GO" id="GO:0048364">
    <property type="term" value="P:root development"/>
    <property type="evidence" value="ECO:0007669"/>
    <property type="project" value="InterPro"/>
</dbReference>
<dbReference type="Proteomes" id="UP001457282">
    <property type="component" value="Unassembled WGS sequence"/>
</dbReference>
<name>A0AAW1YIQ0_RUBAR</name>
<keyword evidence="2" id="KW-1185">Reference proteome</keyword>
<evidence type="ECO:0000313" key="2">
    <source>
        <dbReference type="Proteomes" id="UP001457282"/>
    </source>
</evidence>
<evidence type="ECO:0000313" key="1">
    <source>
        <dbReference type="EMBL" id="KAK9948283.1"/>
    </source>
</evidence>
<protein>
    <recommendedName>
        <fullName evidence="3">DUF241 domain protein</fullName>
    </recommendedName>
</protein>
<proteinExistence type="predicted"/>
<evidence type="ECO:0008006" key="3">
    <source>
        <dbReference type="Google" id="ProtNLM"/>
    </source>
</evidence>
<dbReference type="EMBL" id="JBEDUW010000001">
    <property type="protein sequence ID" value="KAK9948283.1"/>
    <property type="molecule type" value="Genomic_DNA"/>
</dbReference>
<dbReference type="PANTHER" id="PTHR33070:SF116">
    <property type="entry name" value="DUF241 DOMAIN PROTEIN"/>
    <property type="match status" value="1"/>
</dbReference>
<dbReference type="InterPro" id="IPR004320">
    <property type="entry name" value="BPS1_pln"/>
</dbReference>
<gene>
    <name evidence="1" type="ORF">M0R45_003867</name>
</gene>
<dbReference type="GO" id="GO:0048367">
    <property type="term" value="P:shoot system development"/>
    <property type="evidence" value="ECO:0007669"/>
    <property type="project" value="InterPro"/>
</dbReference>